<keyword evidence="3" id="KW-0378">Hydrolase</keyword>
<evidence type="ECO:0000259" key="2">
    <source>
        <dbReference type="Pfam" id="PF13204"/>
    </source>
</evidence>
<dbReference type="InterPro" id="IPR024749">
    <property type="entry name" value="Collagen-bd_put"/>
</dbReference>
<keyword evidence="4" id="KW-1185">Reference proteome</keyword>
<protein>
    <submittedName>
        <fullName evidence="3">Glycoside hydrolase family 140 protein</fullName>
    </submittedName>
</protein>
<gene>
    <name evidence="3" type="ORF">HWI92_09050</name>
</gene>
<reference evidence="3 4" key="1">
    <citation type="submission" date="2020-06" db="EMBL/GenBank/DDBJ databases">
        <title>Dyadobacter sandarakinus sp. nov., isolated from the soil of the Arctic Yellow River Station.</title>
        <authorList>
            <person name="Zhang Y."/>
            <person name="Peng F."/>
        </authorList>
    </citation>
    <scope>NUCLEOTIDE SEQUENCE [LARGE SCALE GENOMIC DNA]</scope>
    <source>
        <strain evidence="3 4">Q3-56</strain>
    </source>
</reference>
<dbReference type="Pfam" id="PF12904">
    <property type="entry name" value="Collagen_bind_2"/>
    <property type="match status" value="1"/>
</dbReference>
<dbReference type="GO" id="GO:0016787">
    <property type="term" value="F:hydrolase activity"/>
    <property type="evidence" value="ECO:0007669"/>
    <property type="project" value="UniProtKB-KW"/>
</dbReference>
<dbReference type="Pfam" id="PF13204">
    <property type="entry name" value="Apiosidase"/>
    <property type="match status" value="1"/>
</dbReference>
<dbReference type="PANTHER" id="PTHR37836:SF3">
    <property type="entry name" value="ENDOGLUCANASE"/>
    <property type="match status" value="1"/>
</dbReference>
<dbReference type="Gene3D" id="3.20.20.80">
    <property type="entry name" value="Glycosidases"/>
    <property type="match status" value="1"/>
</dbReference>
<dbReference type="RefSeq" id="WP_204662950.1">
    <property type="nucleotide sequence ID" value="NZ_CP056775.1"/>
</dbReference>
<dbReference type="InterPro" id="IPR017853">
    <property type="entry name" value="GH"/>
</dbReference>
<proteinExistence type="predicted"/>
<accession>A0ABX7I4K6</accession>
<dbReference type="PANTHER" id="PTHR37836">
    <property type="entry name" value="LMO1036 PROTEIN"/>
    <property type="match status" value="1"/>
</dbReference>
<feature type="domain" description="Putative collagen-binding" evidence="1">
    <location>
        <begin position="355"/>
        <end position="446"/>
    </location>
</feature>
<evidence type="ECO:0000313" key="4">
    <source>
        <dbReference type="Proteomes" id="UP000612680"/>
    </source>
</evidence>
<feature type="domain" description="Apiosidase-like catalytic" evidence="2">
    <location>
        <begin position="31"/>
        <end position="352"/>
    </location>
</feature>
<evidence type="ECO:0000259" key="1">
    <source>
        <dbReference type="Pfam" id="PF12904"/>
    </source>
</evidence>
<dbReference type="Proteomes" id="UP000612680">
    <property type="component" value="Chromosome"/>
</dbReference>
<dbReference type="EMBL" id="CP056775">
    <property type="protein sequence ID" value="QRR01039.1"/>
    <property type="molecule type" value="Genomic_DNA"/>
</dbReference>
<sequence length="460" mass="52041">MKQFLLVLLCCLHAPHDVFSQTLLPLLQVKKGERYISTFNEKPFFWLGDTAWELLHRLTLDEARTYLEDRSKKGFNVVLAVANAEFEGMRVPNRNGDLAMNDYNPAKPNERYFLHVDSVVTLAAQLGIYIALLPTWGDKLSKKWDPGPEIFTPENAAAYGAYLAGRYRNQNIIWVLGGDRDPENEQHLAIIQAMASGIRKVAGSSQLITYHPTGASHSSRYFHDADWLDFNIFQSGHSIRHQKNYKMVRKDYGKNPPRPTLDAEPRYENHPVNWKPELGYFNDFDVRQAAWWAFLSGAAGHTYGCHDVWQMYDNTRNKPMGFARTNWQVAMDLPGATHMGFLKKLAESYSWQKLVPAQQLILNTNPEDAGYQVAACSADKDFAFIYSPYGHGVTVDLGVFNAAELAVYWYNPRDGSSLLIGKKQNRGTVTFQPDIAGPETDWVLVIADAKNSQPGTTVKK</sequence>
<dbReference type="SUPFAM" id="SSF51445">
    <property type="entry name" value="(Trans)glycosidases"/>
    <property type="match status" value="1"/>
</dbReference>
<evidence type="ECO:0000313" key="3">
    <source>
        <dbReference type="EMBL" id="QRR01039.1"/>
    </source>
</evidence>
<dbReference type="InterPro" id="IPR025277">
    <property type="entry name" value="Apiosidase-like_cat_dom"/>
</dbReference>
<organism evidence="3 4">
    <name type="scientific">Dyadobacter sandarakinus</name>
    <dbReference type="NCBI Taxonomy" id="2747268"/>
    <lineage>
        <taxon>Bacteria</taxon>
        <taxon>Pseudomonadati</taxon>
        <taxon>Bacteroidota</taxon>
        <taxon>Cytophagia</taxon>
        <taxon>Cytophagales</taxon>
        <taxon>Spirosomataceae</taxon>
        <taxon>Dyadobacter</taxon>
    </lineage>
</organism>
<name>A0ABX7I4K6_9BACT</name>